<accession>A0A4Q1D499</accession>
<evidence type="ECO:0000259" key="8">
    <source>
        <dbReference type="Pfam" id="PF04116"/>
    </source>
</evidence>
<dbReference type="PANTHER" id="PTHR21624">
    <property type="entry name" value="STEROL DESATURASE-RELATED PROTEIN"/>
    <property type="match status" value="1"/>
</dbReference>
<name>A0A4Q1D499_9BACT</name>
<dbReference type="GO" id="GO:0005506">
    <property type="term" value="F:iron ion binding"/>
    <property type="evidence" value="ECO:0007669"/>
    <property type="project" value="InterPro"/>
</dbReference>
<keyword evidence="6 7" id="KW-0472">Membrane</keyword>
<dbReference type="PANTHER" id="PTHR21624:SF1">
    <property type="entry name" value="ALKYLGLYCEROL MONOOXYGENASE"/>
    <property type="match status" value="1"/>
</dbReference>
<gene>
    <name evidence="9" type="ORF">ESB13_14165</name>
</gene>
<feature type="transmembrane region" description="Helical" evidence="7">
    <location>
        <begin position="6"/>
        <end position="24"/>
    </location>
</feature>
<protein>
    <submittedName>
        <fullName evidence="9">Sterol desaturase family protein</fullName>
    </submittedName>
</protein>
<comment type="subcellular location">
    <subcellularLocation>
        <location evidence="1">Endomembrane system</location>
        <topology evidence="1">Multi-pass membrane protein</topology>
    </subcellularLocation>
</comment>
<evidence type="ECO:0000313" key="9">
    <source>
        <dbReference type="EMBL" id="RXK83255.1"/>
    </source>
</evidence>
<dbReference type="GO" id="GO:0006643">
    <property type="term" value="P:membrane lipid metabolic process"/>
    <property type="evidence" value="ECO:0007669"/>
    <property type="project" value="TreeGrafter"/>
</dbReference>
<sequence>MSLNIIGWAVPFFLFFIGLEYWYCRKTGKNYFQFQETIANLNVGIAERLTDVFVTGLFFYFFKYIYDNFALFSITPHWYTWVLLFLLTDLVWYWYHRLAHEINLFWAVHVVHHQSEDFNYTVSARITVFQAVVRSLFWAVLPLIGFPPEMITLFLLIHGLYPFFIHTQTIGRLGWLEYVLVTPSHHRVHHASNDEYLDKNYGDVLIIWDKLFGTFQKEEDIRITYGLTKPLERYSFLWQHFHFLLEIAYAVSKASSWKQRLNIIFGKPDNLDAGNRDLLEDKLLAGKQNLKMTRVQRQYISVQTAVSLLLLFMVCLFEKMLSASQLTLLSAFLLISLINTGAIMEQKKWVFYLEYLRLLIVLAGIGFLRQEAITLSVITLILAVFTYYFNTVKGFYFNYLFGAEAGTEKENGG</sequence>
<feature type="transmembrane region" description="Helical" evidence="7">
    <location>
        <begin position="78"/>
        <end position="95"/>
    </location>
</feature>
<dbReference type="RefSeq" id="WP_129004309.1">
    <property type="nucleotide sequence ID" value="NZ_SDHZ01000002.1"/>
</dbReference>
<keyword evidence="3 7" id="KW-1133">Transmembrane helix</keyword>
<dbReference type="AlphaFoldDB" id="A0A4Q1D499"/>
<comment type="caution">
    <text evidence="9">The sequence shown here is derived from an EMBL/GenBank/DDBJ whole genome shotgun (WGS) entry which is preliminary data.</text>
</comment>
<feature type="transmembrane region" description="Helical" evidence="7">
    <location>
        <begin position="45"/>
        <end position="66"/>
    </location>
</feature>
<dbReference type="GO" id="GO:0012505">
    <property type="term" value="C:endomembrane system"/>
    <property type="evidence" value="ECO:0007669"/>
    <property type="project" value="UniProtKB-SubCell"/>
</dbReference>
<keyword evidence="5" id="KW-0443">Lipid metabolism</keyword>
<dbReference type="GO" id="GO:0008610">
    <property type="term" value="P:lipid biosynthetic process"/>
    <property type="evidence" value="ECO:0007669"/>
    <property type="project" value="InterPro"/>
</dbReference>
<dbReference type="InterPro" id="IPR006694">
    <property type="entry name" value="Fatty_acid_hydroxylase"/>
</dbReference>
<evidence type="ECO:0000256" key="5">
    <source>
        <dbReference type="ARBA" id="ARBA00023098"/>
    </source>
</evidence>
<dbReference type="GO" id="GO:0050479">
    <property type="term" value="F:glyceryl-ether monooxygenase activity"/>
    <property type="evidence" value="ECO:0007669"/>
    <property type="project" value="TreeGrafter"/>
</dbReference>
<feature type="transmembrane region" description="Helical" evidence="7">
    <location>
        <begin position="373"/>
        <end position="390"/>
    </location>
</feature>
<dbReference type="Proteomes" id="UP000290545">
    <property type="component" value="Unassembled WGS sequence"/>
</dbReference>
<dbReference type="InterPro" id="IPR051689">
    <property type="entry name" value="Sterol_desaturase/TMEM195"/>
</dbReference>
<dbReference type="OrthoDB" id="9770329at2"/>
<keyword evidence="2 7" id="KW-0812">Transmembrane</keyword>
<feature type="transmembrane region" description="Helical" evidence="7">
    <location>
        <begin position="349"/>
        <end position="367"/>
    </location>
</feature>
<evidence type="ECO:0000256" key="2">
    <source>
        <dbReference type="ARBA" id="ARBA00022692"/>
    </source>
</evidence>
<reference evidence="9 10" key="1">
    <citation type="submission" date="2019-01" db="EMBL/GenBank/DDBJ databases">
        <title>Filimonas sp. strain TTM-71.</title>
        <authorList>
            <person name="Chen W.-M."/>
        </authorList>
    </citation>
    <scope>NUCLEOTIDE SEQUENCE [LARGE SCALE GENOMIC DNA]</scope>
    <source>
        <strain evidence="9 10">TTM-71</strain>
    </source>
</reference>
<dbReference type="GO" id="GO:0016020">
    <property type="term" value="C:membrane"/>
    <property type="evidence" value="ECO:0007669"/>
    <property type="project" value="GOC"/>
</dbReference>
<feature type="domain" description="Fatty acid hydroxylase" evidence="8">
    <location>
        <begin position="81"/>
        <end position="214"/>
    </location>
</feature>
<feature type="transmembrane region" description="Helical" evidence="7">
    <location>
        <begin position="323"/>
        <end position="342"/>
    </location>
</feature>
<keyword evidence="10" id="KW-1185">Reference proteome</keyword>
<keyword evidence="4" id="KW-0560">Oxidoreductase</keyword>
<evidence type="ECO:0000313" key="10">
    <source>
        <dbReference type="Proteomes" id="UP000290545"/>
    </source>
</evidence>
<evidence type="ECO:0000256" key="3">
    <source>
        <dbReference type="ARBA" id="ARBA00022989"/>
    </source>
</evidence>
<dbReference type="Pfam" id="PF04116">
    <property type="entry name" value="FA_hydroxylase"/>
    <property type="match status" value="1"/>
</dbReference>
<evidence type="ECO:0000256" key="4">
    <source>
        <dbReference type="ARBA" id="ARBA00023002"/>
    </source>
</evidence>
<dbReference type="EMBL" id="SDHZ01000002">
    <property type="protein sequence ID" value="RXK83255.1"/>
    <property type="molecule type" value="Genomic_DNA"/>
</dbReference>
<organism evidence="9 10">
    <name type="scientific">Filimonas effusa</name>
    <dbReference type="NCBI Taxonomy" id="2508721"/>
    <lineage>
        <taxon>Bacteria</taxon>
        <taxon>Pseudomonadati</taxon>
        <taxon>Bacteroidota</taxon>
        <taxon>Chitinophagia</taxon>
        <taxon>Chitinophagales</taxon>
        <taxon>Chitinophagaceae</taxon>
        <taxon>Filimonas</taxon>
    </lineage>
</organism>
<evidence type="ECO:0000256" key="6">
    <source>
        <dbReference type="ARBA" id="ARBA00023136"/>
    </source>
</evidence>
<evidence type="ECO:0000256" key="1">
    <source>
        <dbReference type="ARBA" id="ARBA00004127"/>
    </source>
</evidence>
<proteinExistence type="predicted"/>
<evidence type="ECO:0000256" key="7">
    <source>
        <dbReference type="SAM" id="Phobius"/>
    </source>
</evidence>